<name>A0A6B1FY89_9CHLR</name>
<dbReference type="EMBL" id="VYDA01000447">
    <property type="protein sequence ID" value="MYH62522.1"/>
    <property type="molecule type" value="Genomic_DNA"/>
</dbReference>
<feature type="domain" description="Sulfatase N-terminal" evidence="5">
    <location>
        <begin position="8"/>
        <end position="332"/>
    </location>
</feature>
<reference evidence="6" key="1">
    <citation type="submission" date="2019-09" db="EMBL/GenBank/DDBJ databases">
        <title>Characterisation of the sponge microbiome using genome-centric metagenomics.</title>
        <authorList>
            <person name="Engelberts J.P."/>
            <person name="Robbins S.J."/>
            <person name="De Goeij J.M."/>
            <person name="Aranda M."/>
            <person name="Bell S.C."/>
            <person name="Webster N.S."/>
        </authorList>
    </citation>
    <scope>NUCLEOTIDE SEQUENCE</scope>
    <source>
        <strain evidence="6">SB0675_bin_29</strain>
    </source>
</reference>
<evidence type="ECO:0000256" key="3">
    <source>
        <dbReference type="ARBA" id="ARBA00022801"/>
    </source>
</evidence>
<dbReference type="SUPFAM" id="SSF53649">
    <property type="entry name" value="Alkaline phosphatase-like"/>
    <property type="match status" value="1"/>
</dbReference>
<dbReference type="Pfam" id="PF00884">
    <property type="entry name" value="Sulfatase"/>
    <property type="match status" value="1"/>
</dbReference>
<dbReference type="PANTHER" id="PTHR42693:SF33">
    <property type="entry name" value="ARYLSULFATASE"/>
    <property type="match status" value="1"/>
</dbReference>
<dbReference type="GO" id="GO:0046872">
    <property type="term" value="F:metal ion binding"/>
    <property type="evidence" value="ECO:0007669"/>
    <property type="project" value="UniProtKB-KW"/>
</dbReference>
<dbReference type="GO" id="GO:0016740">
    <property type="term" value="F:transferase activity"/>
    <property type="evidence" value="ECO:0007669"/>
    <property type="project" value="UniProtKB-KW"/>
</dbReference>
<evidence type="ECO:0000259" key="5">
    <source>
        <dbReference type="Pfam" id="PF00884"/>
    </source>
</evidence>
<comment type="caution">
    <text evidence="6">The sequence shown here is derived from an EMBL/GenBank/DDBJ whole genome shotgun (WGS) entry which is preliminary data.</text>
</comment>
<keyword evidence="2" id="KW-0479">Metal-binding</keyword>
<dbReference type="GO" id="GO:0004065">
    <property type="term" value="F:arylsulfatase activity"/>
    <property type="evidence" value="ECO:0007669"/>
    <property type="project" value="TreeGrafter"/>
</dbReference>
<keyword evidence="6" id="KW-0808">Transferase</keyword>
<sequence length="455" mass="50122">MSTTRRQPNILLFVTDDHGQWACGPYGNQEVVTPNLDRLAASGVVMENAFTPTPVCSPARASLLTGLTPSQHGVHDYIAMAFDRGPWLAGERTLPELLQEAGYRTGHAGKWHAGNEDEPAPGFDFWFSVGSDYPLLHEGTRDFCNQGRMEAMCGYTDEIIGDQATRFVEADDQRPFFLLVGLTATHGPWSGHPERLVRLYDEVAFGDIPGGESYPFGKQALESQGVDRGREREAQAQYYAAVSHVDEIVGRLVGAVDGAGKLDKTLVVYTSDHGLNCGHHGIWGKGNGTRPLNMVEESIRVPLILNWPGVLPAGMRCGELVDHLDLFQTLAESGQAKLPTDADSAGRSMLPLFVEPDGGGFWREVQFGEYGTVRMARTGRCKLVQRHPSGPDELFDLKSDPRERRNLIASSSYQALRSELSLLIENHFSRYSRPGKSGTLGAELRQHNMTEAWRS</sequence>
<evidence type="ECO:0000256" key="1">
    <source>
        <dbReference type="ARBA" id="ARBA00008779"/>
    </source>
</evidence>
<dbReference type="Gene3D" id="3.40.720.10">
    <property type="entry name" value="Alkaline Phosphatase, subunit A"/>
    <property type="match status" value="1"/>
</dbReference>
<dbReference type="PROSITE" id="PS00149">
    <property type="entry name" value="SULFATASE_2"/>
    <property type="match status" value="1"/>
</dbReference>
<dbReference type="PANTHER" id="PTHR42693">
    <property type="entry name" value="ARYLSULFATASE FAMILY MEMBER"/>
    <property type="match status" value="1"/>
</dbReference>
<evidence type="ECO:0000256" key="4">
    <source>
        <dbReference type="ARBA" id="ARBA00022837"/>
    </source>
</evidence>
<dbReference type="InterPro" id="IPR000917">
    <property type="entry name" value="Sulfatase_N"/>
</dbReference>
<evidence type="ECO:0000256" key="2">
    <source>
        <dbReference type="ARBA" id="ARBA00022723"/>
    </source>
</evidence>
<protein>
    <submittedName>
        <fullName evidence="6">Sulfatase-like hydrolase/transferase</fullName>
    </submittedName>
</protein>
<keyword evidence="3 6" id="KW-0378">Hydrolase</keyword>
<dbReference type="PROSITE" id="PS00523">
    <property type="entry name" value="SULFATASE_1"/>
    <property type="match status" value="1"/>
</dbReference>
<organism evidence="6">
    <name type="scientific">Caldilineaceae bacterium SB0675_bin_29</name>
    <dbReference type="NCBI Taxonomy" id="2605266"/>
    <lineage>
        <taxon>Bacteria</taxon>
        <taxon>Bacillati</taxon>
        <taxon>Chloroflexota</taxon>
        <taxon>Caldilineae</taxon>
        <taxon>Caldilineales</taxon>
        <taxon>Caldilineaceae</taxon>
    </lineage>
</organism>
<dbReference type="InterPro" id="IPR024607">
    <property type="entry name" value="Sulfatase_CS"/>
</dbReference>
<dbReference type="AlphaFoldDB" id="A0A6B1FY89"/>
<evidence type="ECO:0000313" key="6">
    <source>
        <dbReference type="EMBL" id="MYH62522.1"/>
    </source>
</evidence>
<proteinExistence type="inferred from homology"/>
<accession>A0A6B1FY89</accession>
<comment type="similarity">
    <text evidence="1">Belongs to the sulfatase family.</text>
</comment>
<dbReference type="InterPro" id="IPR050738">
    <property type="entry name" value="Sulfatase"/>
</dbReference>
<gene>
    <name evidence="6" type="ORF">F4148_12465</name>
</gene>
<dbReference type="InterPro" id="IPR017850">
    <property type="entry name" value="Alkaline_phosphatase_core_sf"/>
</dbReference>
<keyword evidence="4" id="KW-0106">Calcium</keyword>